<reference evidence="3" key="2">
    <citation type="submission" date="2021-04" db="EMBL/GenBank/DDBJ databases">
        <authorList>
            <person name="Gilroy R."/>
        </authorList>
    </citation>
    <scope>NUCLEOTIDE SEQUENCE</scope>
    <source>
        <strain evidence="3">G3-2149</strain>
    </source>
</reference>
<dbReference type="InterPro" id="IPR013320">
    <property type="entry name" value="ConA-like_dom_sf"/>
</dbReference>
<sequence>MKLLETISILALCFLSYSPLSAQKNDYKLVWKENFRGRSINEKYWSKIPRGGSDWNRHMSAHPSLYEVRRGTARLYGRVNEGIAPEDTARYITGGIFTKGKKTLTYGKVEIKARLQGAQGAWPAIWMLPENGKWPDGGEIDIMERLNHDSIAYQTVHSYYTFVLNEKKNPRPGGIGRIDPDSYNVYAVEILPDSIVFSINGNHTLTYPRIETDKKGQYPFGTPYYLLIDMQIEGSWVGKANPAEYPVRMEVDWVKFYELKK</sequence>
<dbReference type="Pfam" id="PF00722">
    <property type="entry name" value="Glyco_hydro_16"/>
    <property type="match status" value="1"/>
</dbReference>
<comment type="caution">
    <text evidence="3">The sequence shown here is derived from an EMBL/GenBank/DDBJ whole genome shotgun (WGS) entry which is preliminary data.</text>
</comment>
<dbReference type="InterPro" id="IPR050546">
    <property type="entry name" value="Glycosyl_Hydrlase_16"/>
</dbReference>
<dbReference type="PANTHER" id="PTHR10963:SF55">
    <property type="entry name" value="GLYCOSIDE HYDROLASE FAMILY 16 PROTEIN"/>
    <property type="match status" value="1"/>
</dbReference>
<dbReference type="InterPro" id="IPR000757">
    <property type="entry name" value="Beta-glucanase-like"/>
</dbReference>
<gene>
    <name evidence="3" type="ORF">H9789_09595</name>
</gene>
<accession>A0A9E2P3N9</accession>
<dbReference type="PANTHER" id="PTHR10963">
    <property type="entry name" value="GLYCOSYL HYDROLASE-RELATED"/>
    <property type="match status" value="1"/>
</dbReference>
<dbReference type="PROSITE" id="PS51762">
    <property type="entry name" value="GH16_2"/>
    <property type="match status" value="1"/>
</dbReference>
<reference evidence="3" key="1">
    <citation type="journal article" date="2021" name="PeerJ">
        <title>Extensive microbial diversity within the chicken gut microbiome revealed by metagenomics and culture.</title>
        <authorList>
            <person name="Gilroy R."/>
            <person name="Ravi A."/>
            <person name="Getino M."/>
            <person name="Pursley I."/>
            <person name="Horton D.L."/>
            <person name="Alikhan N.F."/>
            <person name="Baker D."/>
            <person name="Gharbi K."/>
            <person name="Hall N."/>
            <person name="Watson M."/>
            <person name="Adriaenssens E.M."/>
            <person name="Foster-Nyarko E."/>
            <person name="Jarju S."/>
            <person name="Secka A."/>
            <person name="Antonio M."/>
            <person name="Oren A."/>
            <person name="Chaudhuri R.R."/>
            <person name="La Ragione R."/>
            <person name="Hildebrand F."/>
            <person name="Pallen M.J."/>
        </authorList>
    </citation>
    <scope>NUCLEOTIDE SEQUENCE</scope>
    <source>
        <strain evidence="3">G3-2149</strain>
    </source>
</reference>
<dbReference type="AlphaFoldDB" id="A0A9E2P3N9"/>
<dbReference type="CDD" id="cd08023">
    <property type="entry name" value="GH16_laminarinase_like"/>
    <property type="match status" value="1"/>
</dbReference>
<dbReference type="EMBL" id="JAHLFU010000200">
    <property type="protein sequence ID" value="MBU3854045.1"/>
    <property type="molecule type" value="Genomic_DNA"/>
</dbReference>
<dbReference type="Proteomes" id="UP000823865">
    <property type="component" value="Unassembled WGS sequence"/>
</dbReference>
<dbReference type="GO" id="GO:0005975">
    <property type="term" value="P:carbohydrate metabolic process"/>
    <property type="evidence" value="ECO:0007669"/>
    <property type="project" value="InterPro"/>
</dbReference>
<evidence type="ECO:0000259" key="2">
    <source>
        <dbReference type="PROSITE" id="PS51762"/>
    </source>
</evidence>
<evidence type="ECO:0000313" key="4">
    <source>
        <dbReference type="Proteomes" id="UP000823865"/>
    </source>
</evidence>
<organism evidence="3 4">
    <name type="scientific">Candidatus Paraprevotella stercoravium</name>
    <dbReference type="NCBI Taxonomy" id="2838725"/>
    <lineage>
        <taxon>Bacteria</taxon>
        <taxon>Pseudomonadati</taxon>
        <taxon>Bacteroidota</taxon>
        <taxon>Bacteroidia</taxon>
        <taxon>Bacteroidales</taxon>
        <taxon>Prevotellaceae</taxon>
        <taxon>Paraprevotella</taxon>
    </lineage>
</organism>
<dbReference type="SUPFAM" id="SSF49899">
    <property type="entry name" value="Concanavalin A-like lectins/glucanases"/>
    <property type="match status" value="1"/>
</dbReference>
<evidence type="ECO:0000256" key="1">
    <source>
        <dbReference type="ARBA" id="ARBA00006865"/>
    </source>
</evidence>
<evidence type="ECO:0000313" key="3">
    <source>
        <dbReference type="EMBL" id="MBU3854045.1"/>
    </source>
</evidence>
<proteinExistence type="inferred from homology"/>
<dbReference type="GO" id="GO:0004553">
    <property type="term" value="F:hydrolase activity, hydrolyzing O-glycosyl compounds"/>
    <property type="evidence" value="ECO:0007669"/>
    <property type="project" value="InterPro"/>
</dbReference>
<name>A0A9E2P3N9_9BACT</name>
<dbReference type="Gene3D" id="2.60.120.200">
    <property type="match status" value="1"/>
</dbReference>
<protein>
    <submittedName>
        <fullName evidence="3">Glycoside hydrolase family 16 protein</fullName>
    </submittedName>
</protein>
<feature type="domain" description="GH16" evidence="2">
    <location>
        <begin position="25"/>
        <end position="261"/>
    </location>
</feature>
<comment type="similarity">
    <text evidence="1">Belongs to the glycosyl hydrolase 16 family.</text>
</comment>
<keyword evidence="3" id="KW-0378">Hydrolase</keyword>